<dbReference type="InterPro" id="IPR013520">
    <property type="entry name" value="Ribonucl_H"/>
</dbReference>
<dbReference type="GO" id="GO:0003887">
    <property type="term" value="F:DNA-directed DNA polymerase activity"/>
    <property type="evidence" value="ECO:0007669"/>
    <property type="project" value="UniProtKB-EC"/>
</dbReference>
<evidence type="ECO:0000313" key="3">
    <source>
        <dbReference type="Proteomes" id="UP001180840"/>
    </source>
</evidence>
<keyword evidence="3" id="KW-1185">Reference proteome</keyword>
<dbReference type="CDD" id="cd06130">
    <property type="entry name" value="DNA_pol_III_epsilon_like"/>
    <property type="match status" value="1"/>
</dbReference>
<protein>
    <submittedName>
        <fullName evidence="2">DNA polymerase-3 subunit epsilon</fullName>
        <ecNumber evidence="2">2.7.7.7</ecNumber>
    </submittedName>
</protein>
<dbReference type="Pfam" id="PF00929">
    <property type="entry name" value="RNase_T"/>
    <property type="match status" value="1"/>
</dbReference>
<dbReference type="Gene3D" id="3.30.420.10">
    <property type="entry name" value="Ribonuclease H-like superfamily/Ribonuclease H"/>
    <property type="match status" value="1"/>
</dbReference>
<gene>
    <name evidence="2" type="ORF">J2S39_000573</name>
</gene>
<dbReference type="Proteomes" id="UP001180840">
    <property type="component" value="Unassembled WGS sequence"/>
</dbReference>
<dbReference type="PANTHER" id="PTHR30231:SF42">
    <property type="entry name" value="EXONUCLEASE"/>
    <property type="match status" value="1"/>
</dbReference>
<feature type="domain" description="Exonuclease" evidence="1">
    <location>
        <begin position="148"/>
        <end position="315"/>
    </location>
</feature>
<dbReference type="InterPro" id="IPR012337">
    <property type="entry name" value="RNaseH-like_sf"/>
</dbReference>
<dbReference type="SMART" id="SM00479">
    <property type="entry name" value="EXOIII"/>
    <property type="match status" value="1"/>
</dbReference>
<organism evidence="2 3">
    <name type="scientific">Corynebacterium guangdongense</name>
    <dbReference type="NCBI Taxonomy" id="1783348"/>
    <lineage>
        <taxon>Bacteria</taxon>
        <taxon>Bacillati</taxon>
        <taxon>Actinomycetota</taxon>
        <taxon>Actinomycetes</taxon>
        <taxon>Mycobacteriales</taxon>
        <taxon>Corynebacteriaceae</taxon>
        <taxon>Corynebacterium</taxon>
    </lineage>
</organism>
<dbReference type="EMBL" id="JAVDXZ010000001">
    <property type="protein sequence ID" value="MDR7328897.1"/>
    <property type="molecule type" value="Genomic_DNA"/>
</dbReference>
<evidence type="ECO:0000259" key="1">
    <source>
        <dbReference type="SMART" id="SM00479"/>
    </source>
</evidence>
<name>A0ABU1ZVE2_9CORY</name>
<dbReference type="InterPro" id="IPR036397">
    <property type="entry name" value="RNaseH_sf"/>
</dbReference>
<dbReference type="RefSeq" id="WP_290197888.1">
    <property type="nucleotide sequence ID" value="NZ_CP047654.1"/>
</dbReference>
<evidence type="ECO:0000313" key="2">
    <source>
        <dbReference type="EMBL" id="MDR7328897.1"/>
    </source>
</evidence>
<dbReference type="EC" id="2.7.7.7" evidence="2"/>
<dbReference type="PANTHER" id="PTHR30231">
    <property type="entry name" value="DNA POLYMERASE III SUBUNIT EPSILON"/>
    <property type="match status" value="1"/>
</dbReference>
<keyword evidence="2" id="KW-0548">Nucleotidyltransferase</keyword>
<reference evidence="2" key="1">
    <citation type="submission" date="2023-07" db="EMBL/GenBank/DDBJ databases">
        <title>Sequencing the genomes of 1000 actinobacteria strains.</title>
        <authorList>
            <person name="Klenk H.-P."/>
        </authorList>
    </citation>
    <scope>NUCLEOTIDE SEQUENCE</scope>
    <source>
        <strain evidence="2">DSM 107476</strain>
    </source>
</reference>
<keyword evidence="2" id="KW-0808">Transferase</keyword>
<accession>A0ABU1ZVE2</accession>
<sequence>MAMRTGVKFNGYDVADWSREISRLKRAGQDEEALDLALGCLRALTRNGPASLRFVTQVTVLQHRLGLVDDEIAVLEHFRSPGRLRGGQRDLLDVEKRLAKARELRAKAHGEDPTPFRAQWRLLVDAHKSAPAPAQPFLPSPERLAAAEFVAVDFETANRRGAVSACQIALTRVRDGELAEEYVTYLRPPAGYQRFEFTDLHGISWPDVADAPTWSEVGAEIAEFVGDRPVWAHNAGFDSGVWRGLDEHFGLRTHPAEFYCTVRLSRKSAPGLVNHRLPTVTAHYAPGFVLEHHRADSDARACALIVAAMQRDPAVATLLAN</sequence>
<comment type="caution">
    <text evidence="2">The sequence shown here is derived from an EMBL/GenBank/DDBJ whole genome shotgun (WGS) entry which is preliminary data.</text>
</comment>
<proteinExistence type="predicted"/>
<dbReference type="SUPFAM" id="SSF53098">
    <property type="entry name" value="Ribonuclease H-like"/>
    <property type="match status" value="1"/>
</dbReference>